<evidence type="ECO:0000313" key="17">
    <source>
        <dbReference type="EMBL" id="NGP75199.1"/>
    </source>
</evidence>
<dbReference type="InterPro" id="IPR047196">
    <property type="entry name" value="YidC_ALB_C"/>
</dbReference>
<feature type="domain" description="Membrane insertase YidC N-terminal" evidence="16">
    <location>
        <begin position="107"/>
        <end position="380"/>
    </location>
</feature>
<comment type="caution">
    <text evidence="17">The sequence shown here is derived from an EMBL/GenBank/DDBJ whole genome shotgun (WGS) entry which is preliminary data.</text>
</comment>
<evidence type="ECO:0000256" key="10">
    <source>
        <dbReference type="ARBA" id="ARBA00023186"/>
    </source>
</evidence>
<dbReference type="GO" id="GO:0051205">
    <property type="term" value="P:protein insertion into membrane"/>
    <property type="evidence" value="ECO:0007669"/>
    <property type="project" value="TreeGrafter"/>
</dbReference>
<reference evidence="17 18" key="1">
    <citation type="submission" date="2020-02" db="EMBL/GenBank/DDBJ databases">
        <title>Balneolaceae bacterium YR4-1, complete genome.</title>
        <authorList>
            <person name="Li Y."/>
            <person name="Wu S."/>
        </authorList>
    </citation>
    <scope>NUCLEOTIDE SEQUENCE [LARGE SCALE GENOMIC DNA]</scope>
    <source>
        <strain evidence="17 18">YR4-1</strain>
    </source>
</reference>
<dbReference type="Proteomes" id="UP000473278">
    <property type="component" value="Unassembled WGS sequence"/>
</dbReference>
<feature type="domain" description="Membrane insertase YidC/Oxa/ALB C-terminal" evidence="15">
    <location>
        <begin position="398"/>
        <end position="598"/>
    </location>
</feature>
<evidence type="ECO:0000259" key="16">
    <source>
        <dbReference type="Pfam" id="PF14849"/>
    </source>
</evidence>
<comment type="similarity">
    <text evidence="2 13">Belongs to the OXA1/ALB3/YidC family. Type 1 subfamily.</text>
</comment>
<evidence type="ECO:0000256" key="7">
    <source>
        <dbReference type="ARBA" id="ARBA00022927"/>
    </source>
</evidence>
<dbReference type="PANTHER" id="PTHR12428">
    <property type="entry name" value="OXA1"/>
    <property type="match status" value="1"/>
</dbReference>
<dbReference type="InterPro" id="IPR001708">
    <property type="entry name" value="YidC/ALB3/OXA1/COX18"/>
</dbReference>
<sequence>MDRNTVTGLILILLTMVAWAYFTMPSQEELQRRQAQQQAQQDSIAAVQRADSIARARQQQQDSPTAQTEEEPGEQTTGMATLSEEEGNGQSAMGIFGSASIQDTTQFTVNTPYYRATFTNLGAGPSQILLKDYETWDNQQVEMIKDTTESTYTLGFLSSENYNIETDKLVFEQLTEGDSLSLAEGETSELRYALNISDSKRILYTYTLNGNNHQIDLDIQFQGLQRDIIGSTVEFGWESPLQFTEKDPSQEGVYTSAYVYTGGEMEQLLLSEPNREEQNYNGTIDWVATRTKFFTQVIKSETPTEGALLIGELSGQTDNPNTEYRYQSYINADIPESGLVEFKLYTGPLSYHLLKDFDETAYDMVDVGYSWTRWFSDPLVRYMIIPYFGFVADYMNIGLAIILFAILIKLVLYPLTKKSYRSMAAMKELQPKMKEIQDKYSDDPQKQQKATMKLYKEAGVNPLGGCLPNLLQLPILITLWRFFQNSILIRQEEFLWAADLSAPDYIFSLPFSIPFIGDQIAGFVLLMSIAMIFQSRLTGGMGGPGGGGGAPGGINMKAMQYIFPVMMLFIFNNFAAGLSLYYLIYNVVSIAQQLLIYRQMDNEKAVAEA</sequence>
<dbReference type="GO" id="GO:0015031">
    <property type="term" value="P:protein transport"/>
    <property type="evidence" value="ECO:0007669"/>
    <property type="project" value="UniProtKB-KW"/>
</dbReference>
<evidence type="ECO:0000256" key="2">
    <source>
        <dbReference type="ARBA" id="ARBA00010527"/>
    </source>
</evidence>
<keyword evidence="8 13" id="KW-1133">Transmembrane helix</keyword>
<evidence type="ECO:0000256" key="14">
    <source>
        <dbReference type="SAM" id="MobiDB-lite"/>
    </source>
</evidence>
<evidence type="ECO:0000256" key="12">
    <source>
        <dbReference type="ARBA" id="ARBA00033342"/>
    </source>
</evidence>
<evidence type="ECO:0000256" key="3">
    <source>
        <dbReference type="ARBA" id="ARBA00015325"/>
    </source>
</evidence>
<comment type="subunit">
    <text evidence="13">Interacts with the Sec translocase complex via SecD. Specifically interacts with transmembrane segments of nascent integral membrane proteins during membrane integration.</text>
</comment>
<keyword evidence="7 13" id="KW-0653">Protein transport</keyword>
<keyword evidence="4 13" id="KW-0813">Transport</keyword>
<dbReference type="GO" id="GO:0005886">
    <property type="term" value="C:plasma membrane"/>
    <property type="evidence" value="ECO:0007669"/>
    <property type="project" value="UniProtKB-SubCell"/>
</dbReference>
<dbReference type="HAMAP" id="MF_01810">
    <property type="entry name" value="YidC_type1"/>
    <property type="match status" value="1"/>
</dbReference>
<feature type="transmembrane region" description="Helical" evidence="13">
    <location>
        <begin position="394"/>
        <end position="413"/>
    </location>
</feature>
<dbReference type="InterPro" id="IPR019998">
    <property type="entry name" value="Membr_insert_YidC"/>
</dbReference>
<gene>
    <name evidence="13 17" type="primary">yidC</name>
    <name evidence="17" type="ORF">G3570_01030</name>
</gene>
<dbReference type="InterPro" id="IPR028055">
    <property type="entry name" value="YidC/Oxa/ALB_C"/>
</dbReference>
<evidence type="ECO:0000256" key="6">
    <source>
        <dbReference type="ARBA" id="ARBA00022692"/>
    </source>
</evidence>
<keyword evidence="9 13" id="KW-0472">Membrane</keyword>
<dbReference type="InterPro" id="IPR038221">
    <property type="entry name" value="YidC_periplasmic_sf"/>
</dbReference>
<comment type="function">
    <text evidence="13">Required for the insertion and/or proper folding and/or complex formation of integral membrane proteins into the membrane. Involved in integration of membrane proteins that insert both dependently and independently of the Sec translocase complex, as well as at least some lipoproteins. Aids folding of multispanning membrane proteins.</text>
</comment>
<dbReference type="EMBL" id="JAALLT010000001">
    <property type="protein sequence ID" value="NGP75199.1"/>
    <property type="molecule type" value="Genomic_DNA"/>
</dbReference>
<dbReference type="CDD" id="cd19961">
    <property type="entry name" value="EcYidC-like_peri"/>
    <property type="match status" value="1"/>
</dbReference>
<name>A0A6M1SJK3_9BACT</name>
<organism evidence="17 18">
    <name type="scientific">Halalkalibaculum roseum</name>
    <dbReference type="NCBI Taxonomy" id="2709311"/>
    <lineage>
        <taxon>Bacteria</taxon>
        <taxon>Pseudomonadati</taxon>
        <taxon>Balneolota</taxon>
        <taxon>Balneolia</taxon>
        <taxon>Balneolales</taxon>
        <taxon>Balneolaceae</taxon>
        <taxon>Halalkalibaculum</taxon>
    </lineage>
</organism>
<keyword evidence="10 13" id="KW-0143">Chaperone</keyword>
<dbReference type="GO" id="GO:0032977">
    <property type="term" value="F:membrane insertase activity"/>
    <property type="evidence" value="ECO:0007669"/>
    <property type="project" value="InterPro"/>
</dbReference>
<dbReference type="RefSeq" id="WP_165138292.1">
    <property type="nucleotide sequence ID" value="NZ_JAALLT010000001.1"/>
</dbReference>
<evidence type="ECO:0000256" key="4">
    <source>
        <dbReference type="ARBA" id="ARBA00022448"/>
    </source>
</evidence>
<comment type="caution">
    <text evidence="13">Lacks conserved residue(s) required for the propagation of feature annotation.</text>
</comment>
<accession>A0A6M1SJK3</accession>
<keyword evidence="6 13" id="KW-0812">Transmembrane</keyword>
<dbReference type="CDD" id="cd20070">
    <property type="entry name" value="5TM_YidC_Alb3"/>
    <property type="match status" value="1"/>
</dbReference>
<dbReference type="Gene3D" id="2.70.98.90">
    <property type="match status" value="1"/>
</dbReference>
<evidence type="ECO:0000256" key="9">
    <source>
        <dbReference type="ARBA" id="ARBA00023136"/>
    </source>
</evidence>
<dbReference type="InterPro" id="IPR028053">
    <property type="entry name" value="Membr_insert_YidC_N"/>
</dbReference>
<comment type="subcellular location">
    <subcellularLocation>
        <location evidence="1">Cell inner membrane</location>
        <topology evidence="1">Multi-pass membrane protein</topology>
    </subcellularLocation>
    <subcellularLocation>
        <location evidence="13">Cell membrane</location>
        <topology evidence="13">Multi-pass membrane protein</topology>
    </subcellularLocation>
</comment>
<evidence type="ECO:0000313" key="18">
    <source>
        <dbReference type="Proteomes" id="UP000473278"/>
    </source>
</evidence>
<keyword evidence="18" id="KW-1185">Reference proteome</keyword>
<evidence type="ECO:0000256" key="13">
    <source>
        <dbReference type="HAMAP-Rule" id="MF_01810"/>
    </source>
</evidence>
<evidence type="ECO:0000256" key="8">
    <source>
        <dbReference type="ARBA" id="ARBA00022989"/>
    </source>
</evidence>
<evidence type="ECO:0000259" key="15">
    <source>
        <dbReference type="Pfam" id="PF02096"/>
    </source>
</evidence>
<dbReference type="NCBIfam" id="TIGR03592">
    <property type="entry name" value="yidC_oxa1_cterm"/>
    <property type="match status" value="1"/>
</dbReference>
<dbReference type="AlphaFoldDB" id="A0A6M1SJK3"/>
<feature type="transmembrane region" description="Helical" evidence="13">
    <location>
        <begin position="515"/>
        <end position="533"/>
    </location>
</feature>
<evidence type="ECO:0000256" key="11">
    <source>
        <dbReference type="ARBA" id="ARBA00033245"/>
    </source>
</evidence>
<dbReference type="NCBIfam" id="TIGR03593">
    <property type="entry name" value="yidC_nterm"/>
    <property type="match status" value="1"/>
</dbReference>
<evidence type="ECO:0000256" key="1">
    <source>
        <dbReference type="ARBA" id="ARBA00004429"/>
    </source>
</evidence>
<proteinExistence type="inferred from homology"/>
<dbReference type="Pfam" id="PF14849">
    <property type="entry name" value="YidC_periplas"/>
    <property type="match status" value="1"/>
</dbReference>
<dbReference type="PANTHER" id="PTHR12428:SF65">
    <property type="entry name" value="CYTOCHROME C OXIDASE ASSEMBLY PROTEIN COX18, MITOCHONDRIAL"/>
    <property type="match status" value="1"/>
</dbReference>
<dbReference type="Pfam" id="PF02096">
    <property type="entry name" value="60KD_IMP"/>
    <property type="match status" value="1"/>
</dbReference>
<feature type="transmembrane region" description="Helical" evidence="13">
    <location>
        <begin position="561"/>
        <end position="584"/>
    </location>
</feature>
<feature type="region of interest" description="Disordered" evidence="14">
    <location>
        <begin position="33"/>
        <end position="78"/>
    </location>
</feature>
<keyword evidence="5 13" id="KW-1003">Cell membrane</keyword>
<evidence type="ECO:0000256" key="5">
    <source>
        <dbReference type="ARBA" id="ARBA00022475"/>
    </source>
</evidence>
<protein>
    <recommendedName>
        <fullName evidence="3 13">Membrane protein insertase YidC</fullName>
    </recommendedName>
    <alternativeName>
        <fullName evidence="12 13">Foldase YidC</fullName>
    </alternativeName>
    <alternativeName>
        <fullName evidence="11 13">Membrane integrase YidC</fullName>
    </alternativeName>
    <alternativeName>
        <fullName evidence="13">Membrane protein YidC</fullName>
    </alternativeName>
</protein>